<name>A0ABV2JZA3_9GAMM</name>
<evidence type="ECO:0000313" key="2">
    <source>
        <dbReference type="Proteomes" id="UP001549184"/>
    </source>
</evidence>
<accession>A0ABV2JZA3</accession>
<dbReference type="NCBIfam" id="NF041064">
    <property type="entry name" value="DpdG"/>
    <property type="match status" value="1"/>
</dbReference>
<sequence>MTLLNLASDGLPNILVTLTATLHRARRPLTRADLLARIAPAGVVDEEKMARQTLNRWLELGLFEEVDESIRLAQPLELATNDEAALLVAVRSAARRCALSDVNNPDLWAHREAKAADLTRSLAWLLAQDIYRFTFSDIERLEGNQIADADSRLMRNDTRQNGLKYWGHFLGFVRQPGGGDVDPTTAIRESLARCVASGEGMPATDFIRNLADELPVLDGGRWRLAVEDRLERQALPVLAEGQLSTALSRALIQFIMEGLLIFENRADVGRSIVLTGRDGMRPDYRFSWVRLSEQTRRKSA</sequence>
<dbReference type="Proteomes" id="UP001549184">
    <property type="component" value="Unassembled WGS sequence"/>
</dbReference>
<comment type="caution">
    <text evidence="1">The sequence shown here is derived from an EMBL/GenBank/DDBJ whole genome shotgun (WGS) entry which is preliminary data.</text>
</comment>
<dbReference type="InterPro" id="IPR049812">
    <property type="entry name" value="DpdG-like"/>
</dbReference>
<keyword evidence="2" id="KW-1185">Reference proteome</keyword>
<dbReference type="EMBL" id="JBEPMU010000004">
    <property type="protein sequence ID" value="MET3653123.1"/>
    <property type="molecule type" value="Genomic_DNA"/>
</dbReference>
<evidence type="ECO:0000313" key="1">
    <source>
        <dbReference type="EMBL" id="MET3653123.1"/>
    </source>
</evidence>
<organism evidence="1 2">
    <name type="scientific">Dyella japonica</name>
    <dbReference type="NCBI Taxonomy" id="231455"/>
    <lineage>
        <taxon>Bacteria</taxon>
        <taxon>Pseudomonadati</taxon>
        <taxon>Pseudomonadota</taxon>
        <taxon>Gammaproteobacteria</taxon>
        <taxon>Lysobacterales</taxon>
        <taxon>Rhodanobacteraceae</taxon>
        <taxon>Dyella</taxon>
    </lineage>
</organism>
<proteinExistence type="predicted"/>
<protein>
    <submittedName>
        <fullName evidence="1">Uncharacterized protein</fullName>
    </submittedName>
</protein>
<dbReference type="RefSeq" id="WP_354014520.1">
    <property type="nucleotide sequence ID" value="NZ_JBEPMU010000004.1"/>
</dbReference>
<gene>
    <name evidence="1" type="ORF">ABIC75_002859</name>
</gene>
<reference evidence="1 2" key="1">
    <citation type="submission" date="2024-06" db="EMBL/GenBank/DDBJ databases">
        <title>Sorghum-associated microbial communities from plants grown in Nebraska, USA.</title>
        <authorList>
            <person name="Schachtman D."/>
        </authorList>
    </citation>
    <scope>NUCLEOTIDE SEQUENCE [LARGE SCALE GENOMIC DNA]</scope>
    <source>
        <strain evidence="1 2">1073</strain>
    </source>
</reference>